<protein>
    <recommendedName>
        <fullName evidence="12">C2H2-type domain-containing protein</fullName>
    </recommendedName>
</protein>
<dbReference type="OrthoDB" id="6077919at2759"/>
<dbReference type="EMBL" id="OV121134">
    <property type="protein sequence ID" value="CAH0553400.1"/>
    <property type="molecule type" value="Genomic_DNA"/>
</dbReference>
<dbReference type="Gene3D" id="3.30.160.60">
    <property type="entry name" value="Classic Zinc Finger"/>
    <property type="match status" value="3"/>
</dbReference>
<keyword evidence="3" id="KW-0677">Repeat</keyword>
<feature type="compositionally biased region" description="Basic residues" evidence="11">
    <location>
        <begin position="211"/>
        <end position="222"/>
    </location>
</feature>
<dbReference type="FunFam" id="3.30.160.60:FF:000325">
    <property type="entry name" value="ZFP90 zinc finger protein"/>
    <property type="match status" value="1"/>
</dbReference>
<keyword evidence="6" id="KW-0805">Transcription regulation</keyword>
<evidence type="ECO:0000256" key="4">
    <source>
        <dbReference type="ARBA" id="ARBA00022771"/>
    </source>
</evidence>
<sequence length="222" mass="25902">MHEFLPSLISTIPLDSTPLLPLIEEENSFCAKFLSDFNIFQLGQNIFLKTSNPFLMRIYKENKYPKEENYVKMSQEENKNEEDMHDIRCQCEDCLSKNGALPLLVQVIEQKSYPPPSQQEPLPSTSRGEGSPKKQMACEHCQKVFTHRGDLNKHLRKHTKERPFKCQICNKKFAHTSNLQRHIRIHSGLRPFSCRNCGKTFNRKDKLDSHRKSRTCKKPTQP</sequence>
<dbReference type="AlphaFoldDB" id="A0A9P0B1M4"/>
<comment type="subcellular location">
    <subcellularLocation>
        <location evidence="1">Nucleus</location>
    </subcellularLocation>
</comment>
<dbReference type="InterPro" id="IPR036236">
    <property type="entry name" value="Znf_C2H2_sf"/>
</dbReference>
<evidence type="ECO:0000256" key="10">
    <source>
        <dbReference type="PROSITE-ProRule" id="PRU00042"/>
    </source>
</evidence>
<feature type="domain" description="C2H2-type" evidence="12">
    <location>
        <begin position="192"/>
        <end position="219"/>
    </location>
</feature>
<keyword evidence="5" id="KW-0862">Zinc</keyword>
<evidence type="ECO:0000256" key="7">
    <source>
        <dbReference type="ARBA" id="ARBA00023125"/>
    </source>
</evidence>
<dbReference type="GO" id="GO:0000981">
    <property type="term" value="F:DNA-binding transcription factor activity, RNA polymerase II-specific"/>
    <property type="evidence" value="ECO:0007669"/>
    <property type="project" value="TreeGrafter"/>
</dbReference>
<reference evidence="13" key="1">
    <citation type="submission" date="2021-12" db="EMBL/GenBank/DDBJ databases">
        <authorList>
            <person name="King R."/>
        </authorList>
    </citation>
    <scope>NUCLEOTIDE SEQUENCE</scope>
</reference>
<evidence type="ECO:0000256" key="3">
    <source>
        <dbReference type="ARBA" id="ARBA00022737"/>
    </source>
</evidence>
<dbReference type="GO" id="GO:0008270">
    <property type="term" value="F:zinc ion binding"/>
    <property type="evidence" value="ECO:0007669"/>
    <property type="project" value="UniProtKB-KW"/>
</dbReference>
<feature type="domain" description="C2H2-type" evidence="12">
    <location>
        <begin position="164"/>
        <end position="191"/>
    </location>
</feature>
<dbReference type="Pfam" id="PF00096">
    <property type="entry name" value="zf-C2H2"/>
    <property type="match status" value="3"/>
</dbReference>
<dbReference type="GO" id="GO:0000978">
    <property type="term" value="F:RNA polymerase II cis-regulatory region sequence-specific DNA binding"/>
    <property type="evidence" value="ECO:0007669"/>
    <property type="project" value="TreeGrafter"/>
</dbReference>
<feature type="region of interest" description="Disordered" evidence="11">
    <location>
        <begin position="113"/>
        <end position="133"/>
    </location>
</feature>
<dbReference type="PROSITE" id="PS50157">
    <property type="entry name" value="ZINC_FINGER_C2H2_2"/>
    <property type="match status" value="3"/>
</dbReference>
<keyword evidence="4 10" id="KW-0863">Zinc-finger</keyword>
<evidence type="ECO:0000256" key="6">
    <source>
        <dbReference type="ARBA" id="ARBA00023015"/>
    </source>
</evidence>
<organism evidence="13 14">
    <name type="scientific">Brassicogethes aeneus</name>
    <name type="common">Rape pollen beetle</name>
    <name type="synonym">Meligethes aeneus</name>
    <dbReference type="NCBI Taxonomy" id="1431903"/>
    <lineage>
        <taxon>Eukaryota</taxon>
        <taxon>Metazoa</taxon>
        <taxon>Ecdysozoa</taxon>
        <taxon>Arthropoda</taxon>
        <taxon>Hexapoda</taxon>
        <taxon>Insecta</taxon>
        <taxon>Pterygota</taxon>
        <taxon>Neoptera</taxon>
        <taxon>Endopterygota</taxon>
        <taxon>Coleoptera</taxon>
        <taxon>Polyphaga</taxon>
        <taxon>Cucujiformia</taxon>
        <taxon>Nitidulidae</taxon>
        <taxon>Meligethinae</taxon>
        <taxon>Brassicogethes</taxon>
    </lineage>
</organism>
<evidence type="ECO:0000256" key="5">
    <source>
        <dbReference type="ARBA" id="ARBA00022833"/>
    </source>
</evidence>
<evidence type="ECO:0000313" key="14">
    <source>
        <dbReference type="Proteomes" id="UP001154078"/>
    </source>
</evidence>
<dbReference type="PANTHER" id="PTHR23235">
    <property type="entry name" value="KRUEPPEL-LIKE TRANSCRIPTION FACTOR"/>
    <property type="match status" value="1"/>
</dbReference>
<dbReference type="GO" id="GO:0045893">
    <property type="term" value="P:positive regulation of DNA-templated transcription"/>
    <property type="evidence" value="ECO:0007669"/>
    <property type="project" value="UniProtKB-ARBA"/>
</dbReference>
<feature type="domain" description="C2H2-type" evidence="12">
    <location>
        <begin position="136"/>
        <end position="163"/>
    </location>
</feature>
<gene>
    <name evidence="13" type="ORF">MELIAE_LOCUS5402</name>
</gene>
<dbReference type="PROSITE" id="PS00028">
    <property type="entry name" value="ZINC_FINGER_C2H2_1"/>
    <property type="match status" value="2"/>
</dbReference>
<evidence type="ECO:0000259" key="12">
    <source>
        <dbReference type="PROSITE" id="PS50157"/>
    </source>
</evidence>
<accession>A0A9P0B1M4</accession>
<dbReference type="InterPro" id="IPR013087">
    <property type="entry name" value="Znf_C2H2_type"/>
</dbReference>
<evidence type="ECO:0000256" key="11">
    <source>
        <dbReference type="SAM" id="MobiDB-lite"/>
    </source>
</evidence>
<dbReference type="PANTHER" id="PTHR23235:SF120">
    <property type="entry name" value="KRUPPEL-LIKE FACTOR 15"/>
    <property type="match status" value="1"/>
</dbReference>
<dbReference type="Proteomes" id="UP001154078">
    <property type="component" value="Chromosome 3"/>
</dbReference>
<evidence type="ECO:0000256" key="9">
    <source>
        <dbReference type="ARBA" id="ARBA00023242"/>
    </source>
</evidence>
<evidence type="ECO:0000256" key="1">
    <source>
        <dbReference type="ARBA" id="ARBA00004123"/>
    </source>
</evidence>
<keyword evidence="7" id="KW-0238">DNA-binding</keyword>
<evidence type="ECO:0000313" key="13">
    <source>
        <dbReference type="EMBL" id="CAH0553400.1"/>
    </source>
</evidence>
<feature type="region of interest" description="Disordered" evidence="11">
    <location>
        <begin position="203"/>
        <end position="222"/>
    </location>
</feature>
<proteinExistence type="predicted"/>
<keyword evidence="8" id="KW-0804">Transcription</keyword>
<keyword evidence="2" id="KW-0479">Metal-binding</keyword>
<dbReference type="SMART" id="SM00355">
    <property type="entry name" value="ZnF_C2H2"/>
    <property type="match status" value="3"/>
</dbReference>
<dbReference type="GO" id="GO:0005694">
    <property type="term" value="C:chromosome"/>
    <property type="evidence" value="ECO:0007669"/>
    <property type="project" value="UniProtKB-ARBA"/>
</dbReference>
<keyword evidence="14" id="KW-1185">Reference proteome</keyword>
<evidence type="ECO:0000256" key="8">
    <source>
        <dbReference type="ARBA" id="ARBA00023163"/>
    </source>
</evidence>
<dbReference type="SUPFAM" id="SSF57667">
    <property type="entry name" value="beta-beta-alpha zinc fingers"/>
    <property type="match status" value="2"/>
</dbReference>
<evidence type="ECO:0000256" key="2">
    <source>
        <dbReference type="ARBA" id="ARBA00022723"/>
    </source>
</evidence>
<name>A0A9P0B1M4_BRAAE</name>
<dbReference type="GO" id="GO:0005634">
    <property type="term" value="C:nucleus"/>
    <property type="evidence" value="ECO:0007669"/>
    <property type="project" value="UniProtKB-SubCell"/>
</dbReference>
<keyword evidence="9" id="KW-0539">Nucleus</keyword>
<feature type="compositionally biased region" description="Polar residues" evidence="11">
    <location>
        <begin position="119"/>
        <end position="128"/>
    </location>
</feature>
<dbReference type="FunFam" id="3.30.160.60:FF:001732">
    <property type="entry name" value="Zgc:162936"/>
    <property type="match status" value="1"/>
</dbReference>